<evidence type="ECO:0000256" key="7">
    <source>
        <dbReference type="ARBA" id="ARBA00030291"/>
    </source>
</evidence>
<dbReference type="OrthoDB" id="16820at2759"/>
<dbReference type="Gene3D" id="3.10.180.10">
    <property type="entry name" value="2,3-Dihydroxybiphenyl 1,2-Dioxygenase, domain 1"/>
    <property type="match status" value="1"/>
</dbReference>
<dbReference type="Pfam" id="PF00903">
    <property type="entry name" value="Glyoxalase"/>
    <property type="match status" value="1"/>
</dbReference>
<dbReference type="AlphaFoldDB" id="A0A9W8AI89"/>
<dbReference type="InterPro" id="IPR004360">
    <property type="entry name" value="Glyas_Fos-R_dOase_dom"/>
</dbReference>
<name>A0A9W8AI89_9FUNG</name>
<dbReference type="GO" id="GO:0004462">
    <property type="term" value="F:lactoylglutathione lyase activity"/>
    <property type="evidence" value="ECO:0007669"/>
    <property type="project" value="UniProtKB-EC"/>
</dbReference>
<dbReference type="EC" id="4.4.1.5" evidence="3"/>
<evidence type="ECO:0000256" key="8">
    <source>
        <dbReference type="ARBA" id="ARBA00030892"/>
    </source>
</evidence>
<protein>
    <recommendedName>
        <fullName evidence="3">lactoylglutathione lyase</fullName>
        <ecNumber evidence="3">4.4.1.5</ecNumber>
    </recommendedName>
    <alternativeName>
        <fullName evidence="8">Aldoketomutase</fullName>
    </alternativeName>
    <alternativeName>
        <fullName evidence="7">Ketone-aldehyde mutase</fullName>
    </alternativeName>
    <alternativeName>
        <fullName evidence="9">Methylglyoxalase</fullName>
    </alternativeName>
    <alternativeName>
        <fullName evidence="10">S-D-lactoylglutathione methylglyoxal lyase</fullName>
    </alternativeName>
</protein>
<dbReference type="PANTHER" id="PTHR10374:SF30">
    <property type="entry name" value="LACTOYLGLUTATHIONE LYASE"/>
    <property type="match status" value="1"/>
</dbReference>
<evidence type="ECO:0000313" key="14">
    <source>
        <dbReference type="EMBL" id="KAJ1928479.1"/>
    </source>
</evidence>
<feature type="binding site" evidence="12">
    <location>
        <position position="48"/>
    </location>
    <ligand>
        <name>Zn(2+)</name>
        <dbReference type="ChEBI" id="CHEBI:29105"/>
        <note>ligand shared between dimeric partners</note>
    </ligand>
</feature>
<dbReference type="InterPro" id="IPR004361">
    <property type="entry name" value="Glyoxalase_1"/>
</dbReference>
<feature type="domain" description="VOC" evidence="13">
    <location>
        <begin position="1"/>
        <end position="126"/>
    </location>
</feature>
<dbReference type="Proteomes" id="UP001150569">
    <property type="component" value="Unassembled WGS sequence"/>
</dbReference>
<dbReference type="PROSITE" id="PS51819">
    <property type="entry name" value="VOC"/>
    <property type="match status" value="1"/>
</dbReference>
<comment type="similarity">
    <text evidence="2">Belongs to the glyoxalase I family.</text>
</comment>
<evidence type="ECO:0000256" key="1">
    <source>
        <dbReference type="ARBA" id="ARBA00005008"/>
    </source>
</evidence>
<accession>A0A9W8AI89</accession>
<evidence type="ECO:0000256" key="11">
    <source>
        <dbReference type="PIRSR" id="PIRSR604361-1"/>
    </source>
</evidence>
<evidence type="ECO:0000256" key="10">
    <source>
        <dbReference type="ARBA" id="ARBA00033298"/>
    </source>
</evidence>
<keyword evidence="15" id="KW-1185">Reference proteome</keyword>
<dbReference type="CDD" id="cd07233">
    <property type="entry name" value="GlxI_Zn"/>
    <property type="match status" value="1"/>
</dbReference>
<evidence type="ECO:0000256" key="3">
    <source>
        <dbReference type="ARBA" id="ARBA00012081"/>
    </source>
</evidence>
<comment type="pathway">
    <text evidence="1">Secondary metabolite metabolism; methylglyoxal degradation; (R)-lactate from methylglyoxal: step 1/2.</text>
</comment>
<organism evidence="14 15">
    <name type="scientific">Tieghemiomyces parasiticus</name>
    <dbReference type="NCBI Taxonomy" id="78921"/>
    <lineage>
        <taxon>Eukaryota</taxon>
        <taxon>Fungi</taxon>
        <taxon>Fungi incertae sedis</taxon>
        <taxon>Zoopagomycota</taxon>
        <taxon>Kickxellomycotina</taxon>
        <taxon>Dimargaritomycetes</taxon>
        <taxon>Dimargaritales</taxon>
        <taxon>Dimargaritaceae</taxon>
        <taxon>Tieghemiomyces</taxon>
    </lineage>
</organism>
<feature type="active site" description="Proton donor/acceptor" evidence="11">
    <location>
        <position position="122"/>
    </location>
</feature>
<feature type="binding site" evidence="12">
    <location>
        <position position="122"/>
    </location>
    <ligand>
        <name>Zn(2+)</name>
        <dbReference type="ChEBI" id="CHEBI:29105"/>
        <note>ligand shared between dimeric partners</note>
    </ligand>
</feature>
<dbReference type="SUPFAM" id="SSF54593">
    <property type="entry name" value="Glyoxalase/Bleomycin resistance protein/Dihydroxybiphenyl dioxygenase"/>
    <property type="match status" value="1"/>
</dbReference>
<dbReference type="InterPro" id="IPR018146">
    <property type="entry name" value="Glyoxalase_1_CS"/>
</dbReference>
<evidence type="ECO:0000256" key="9">
    <source>
        <dbReference type="ARBA" id="ARBA00032460"/>
    </source>
</evidence>
<dbReference type="PANTHER" id="PTHR10374">
    <property type="entry name" value="LACTOYLGLUTATHIONE LYASE GLYOXALASE I"/>
    <property type="match status" value="1"/>
</dbReference>
<proteinExistence type="inferred from homology"/>
<evidence type="ECO:0000259" key="13">
    <source>
        <dbReference type="PROSITE" id="PS51819"/>
    </source>
</evidence>
<evidence type="ECO:0000313" key="15">
    <source>
        <dbReference type="Proteomes" id="UP001150569"/>
    </source>
</evidence>
<sequence>MTLLGTLEASDAKFTLYFLGYSKEAPPSGDQLKLDLKSNVFGREAVLELTHNWGTENDPNFKGYHTGNSDSQGYGHIAIAVDNLDAATDRLTDLGVTFKKRPNEGKMKGIAFIQDPDGYLIELVSDPHFAN</sequence>
<evidence type="ECO:0000256" key="4">
    <source>
        <dbReference type="ARBA" id="ARBA00022723"/>
    </source>
</evidence>
<evidence type="ECO:0000256" key="6">
    <source>
        <dbReference type="ARBA" id="ARBA00023239"/>
    </source>
</evidence>
<evidence type="ECO:0000256" key="12">
    <source>
        <dbReference type="PIRSR" id="PIRSR604361-3"/>
    </source>
</evidence>
<feature type="binding site" evidence="12">
    <location>
        <position position="76"/>
    </location>
    <ligand>
        <name>Zn(2+)</name>
        <dbReference type="ChEBI" id="CHEBI:29105"/>
        <note>ligand shared between dimeric partners</note>
    </ligand>
</feature>
<dbReference type="PROSITE" id="PS00935">
    <property type="entry name" value="GLYOXALASE_I_2"/>
    <property type="match status" value="1"/>
</dbReference>
<keyword evidence="4 12" id="KW-0479">Metal-binding</keyword>
<dbReference type="InterPro" id="IPR029068">
    <property type="entry name" value="Glyas_Bleomycin-R_OHBP_Dase"/>
</dbReference>
<reference evidence="14" key="1">
    <citation type="submission" date="2022-07" db="EMBL/GenBank/DDBJ databases">
        <title>Phylogenomic reconstructions and comparative analyses of Kickxellomycotina fungi.</title>
        <authorList>
            <person name="Reynolds N.K."/>
            <person name="Stajich J.E."/>
            <person name="Barry K."/>
            <person name="Grigoriev I.V."/>
            <person name="Crous P."/>
            <person name="Smith M.E."/>
        </authorList>
    </citation>
    <scope>NUCLEOTIDE SEQUENCE</scope>
    <source>
        <strain evidence="14">RSA 861</strain>
    </source>
</reference>
<evidence type="ECO:0000256" key="5">
    <source>
        <dbReference type="ARBA" id="ARBA00022833"/>
    </source>
</evidence>
<evidence type="ECO:0000256" key="2">
    <source>
        <dbReference type="ARBA" id="ARBA00010363"/>
    </source>
</evidence>
<comment type="caution">
    <text evidence="14">The sequence shown here is derived from an EMBL/GenBank/DDBJ whole genome shotgun (WGS) entry which is preliminary data.</text>
</comment>
<dbReference type="NCBIfam" id="TIGR00068">
    <property type="entry name" value="glyox_I"/>
    <property type="match status" value="1"/>
</dbReference>
<dbReference type="InterPro" id="IPR037523">
    <property type="entry name" value="VOC_core"/>
</dbReference>
<gene>
    <name evidence="14" type="ORF">IWQ60_001996</name>
</gene>
<keyword evidence="5 12" id="KW-0862">Zinc</keyword>
<dbReference type="EMBL" id="JANBPT010000071">
    <property type="protein sequence ID" value="KAJ1928479.1"/>
    <property type="molecule type" value="Genomic_DNA"/>
</dbReference>
<dbReference type="GO" id="GO:0046872">
    <property type="term" value="F:metal ion binding"/>
    <property type="evidence" value="ECO:0007669"/>
    <property type="project" value="UniProtKB-KW"/>
</dbReference>
<keyword evidence="6" id="KW-0456">Lyase</keyword>
<comment type="cofactor">
    <cofactor evidence="12">
        <name>Zn(2+)</name>
        <dbReference type="ChEBI" id="CHEBI:29105"/>
    </cofactor>
    <text evidence="12">Binds 1 zinc ion per subunit. In the homodimer, two zinc ions are bound between subunits.</text>
</comment>